<dbReference type="AlphaFoldDB" id="A0A9W9STJ5"/>
<comment type="caution">
    <text evidence="1">The sequence shown here is derived from an EMBL/GenBank/DDBJ whole genome shotgun (WGS) entry which is preliminary data.</text>
</comment>
<accession>A0A9W9STJ5</accession>
<dbReference type="OrthoDB" id="20872at2759"/>
<proteinExistence type="predicted"/>
<protein>
    <submittedName>
        <fullName evidence="1">Uncharacterized protein</fullName>
    </submittedName>
</protein>
<name>A0A9W9STJ5_9EURO</name>
<reference evidence="1" key="2">
    <citation type="journal article" date="2023" name="IMA Fungus">
        <title>Comparative genomic study of the Penicillium genus elucidates a diverse pangenome and 15 lateral gene transfer events.</title>
        <authorList>
            <person name="Petersen C."/>
            <person name="Sorensen T."/>
            <person name="Nielsen M.R."/>
            <person name="Sondergaard T.E."/>
            <person name="Sorensen J.L."/>
            <person name="Fitzpatrick D.A."/>
            <person name="Frisvad J.C."/>
            <person name="Nielsen K.L."/>
        </authorList>
    </citation>
    <scope>NUCLEOTIDE SEQUENCE</scope>
    <source>
        <strain evidence="1">IBT 3081</strain>
    </source>
</reference>
<evidence type="ECO:0000313" key="1">
    <source>
        <dbReference type="EMBL" id="KAJ5383880.1"/>
    </source>
</evidence>
<gene>
    <name evidence="1" type="ORF">N7517_001791</name>
</gene>
<keyword evidence="2" id="KW-1185">Reference proteome</keyword>
<dbReference type="GeneID" id="81458704"/>
<dbReference type="PANTHER" id="PTHR10039:SF16">
    <property type="entry name" value="GPI INOSITOL-DEACYLASE"/>
    <property type="match status" value="1"/>
</dbReference>
<dbReference type="Proteomes" id="UP001147752">
    <property type="component" value="Unassembled WGS sequence"/>
</dbReference>
<sequence length="327" mass="37268">MDDLCCAHDFDLKTRERIEIHLLRSAEGSFLWVGFVVNEMMTLETHTEILDTMKRIPRGLPEMYSRILAQIKQKHQKFVPIVVTLLHWLAVSTKSLSPSELLAVLAHDKIVIGLKTIQDLIKICGGFLQIYSNDKYGRSGNVTLVHQSAKEYLATNSDPELEEFWFAEDLAHFYIANRCLERLESIPDLGYRATNLLSDSSRWTMSLFLGYFPGRHPKNFSSTIQNFPPDQAELAKVNFYLPYSRNHWETLFRGRANIVQVNRNANLQANPNIANLLLDAGADENGDDQGKTVHLLTMCWHKGMKICCALKISTLRETIRASAGQSW</sequence>
<organism evidence="1 2">
    <name type="scientific">Penicillium concentricum</name>
    <dbReference type="NCBI Taxonomy" id="293559"/>
    <lineage>
        <taxon>Eukaryota</taxon>
        <taxon>Fungi</taxon>
        <taxon>Dikarya</taxon>
        <taxon>Ascomycota</taxon>
        <taxon>Pezizomycotina</taxon>
        <taxon>Eurotiomycetes</taxon>
        <taxon>Eurotiomycetidae</taxon>
        <taxon>Eurotiales</taxon>
        <taxon>Aspergillaceae</taxon>
        <taxon>Penicillium</taxon>
    </lineage>
</organism>
<dbReference type="EMBL" id="JAPZBT010000001">
    <property type="protein sequence ID" value="KAJ5383880.1"/>
    <property type="molecule type" value="Genomic_DNA"/>
</dbReference>
<evidence type="ECO:0000313" key="2">
    <source>
        <dbReference type="Proteomes" id="UP001147752"/>
    </source>
</evidence>
<dbReference type="PANTHER" id="PTHR10039">
    <property type="entry name" value="AMELOGENIN"/>
    <property type="match status" value="1"/>
</dbReference>
<dbReference type="RefSeq" id="XP_056583656.1">
    <property type="nucleotide sequence ID" value="XM_056719521.1"/>
</dbReference>
<reference evidence="1" key="1">
    <citation type="submission" date="2022-12" db="EMBL/GenBank/DDBJ databases">
        <authorList>
            <person name="Petersen C."/>
        </authorList>
    </citation>
    <scope>NUCLEOTIDE SEQUENCE</scope>
    <source>
        <strain evidence="1">IBT 3081</strain>
    </source>
</reference>